<name>A0A944GVH7_9HYPH</name>
<sequence>MHCGLAIETGLIQKKFGAKLYLLDGAREEGSQNENTRLVSFGTADTMGFYLTESELRTEWDSRSLQYEFVNARDIHLDPSLKFDVIYSGKSCGFHYPLSTYKDLLYRHSDENTLLIFDLRKGADQGDIAFKIKDVIIDEGKSHTCVLQLL</sequence>
<protein>
    <submittedName>
        <fullName evidence="1">Uncharacterized protein</fullName>
    </submittedName>
</protein>
<gene>
    <name evidence="1" type="ORF">DYI23_21410</name>
</gene>
<reference evidence="1" key="1">
    <citation type="submission" date="2018-08" db="EMBL/GenBank/DDBJ databases">
        <authorList>
            <person name="Jin W."/>
            <person name="Wang H."/>
            <person name="Yang Y."/>
            <person name="Li M."/>
            <person name="Liu J."/>
        </authorList>
    </citation>
    <scope>NUCLEOTIDE SEQUENCE</scope>
    <source>
        <strain evidence="1">AESS21</strain>
    </source>
</reference>
<evidence type="ECO:0000313" key="2">
    <source>
        <dbReference type="Proteomes" id="UP000705379"/>
    </source>
</evidence>
<dbReference type="EMBL" id="QTKU01000010">
    <property type="protein sequence ID" value="MBS8262791.1"/>
    <property type="molecule type" value="Genomic_DNA"/>
</dbReference>
<proteinExistence type="predicted"/>
<organism evidence="1 2">
    <name type="scientific">Roseibium polysiphoniae</name>
    <dbReference type="NCBI Taxonomy" id="2571221"/>
    <lineage>
        <taxon>Bacteria</taxon>
        <taxon>Pseudomonadati</taxon>
        <taxon>Pseudomonadota</taxon>
        <taxon>Alphaproteobacteria</taxon>
        <taxon>Hyphomicrobiales</taxon>
        <taxon>Stappiaceae</taxon>
        <taxon>Roseibium</taxon>
    </lineage>
</organism>
<comment type="caution">
    <text evidence="1">The sequence shown here is derived from an EMBL/GenBank/DDBJ whole genome shotgun (WGS) entry which is preliminary data.</text>
</comment>
<accession>A0A944GVH7</accession>
<dbReference type="RefSeq" id="WP_213218120.1">
    <property type="nucleotide sequence ID" value="NZ_QTKU01000010.1"/>
</dbReference>
<dbReference type="AlphaFoldDB" id="A0A944GVH7"/>
<dbReference type="Proteomes" id="UP000705379">
    <property type="component" value="Unassembled WGS sequence"/>
</dbReference>
<evidence type="ECO:0000313" key="1">
    <source>
        <dbReference type="EMBL" id="MBS8262791.1"/>
    </source>
</evidence>
<reference evidence="1" key="2">
    <citation type="journal article" date="2021" name="Microorganisms">
        <title>Bacterial Dimethylsulfoniopropionate Biosynthesis in the East China Sea.</title>
        <authorList>
            <person name="Liu J."/>
            <person name="Zhang Y."/>
            <person name="Liu J."/>
            <person name="Zhong H."/>
            <person name="Williams B.T."/>
            <person name="Zheng Y."/>
            <person name="Curson A.R.J."/>
            <person name="Sun C."/>
            <person name="Sun H."/>
            <person name="Song D."/>
            <person name="Wagner Mackenzie B."/>
            <person name="Bermejo Martinez A."/>
            <person name="Todd J.D."/>
            <person name="Zhang X.H."/>
        </authorList>
    </citation>
    <scope>NUCLEOTIDE SEQUENCE</scope>
    <source>
        <strain evidence="1">AESS21</strain>
    </source>
</reference>